<keyword evidence="3" id="KW-1185">Reference proteome</keyword>
<dbReference type="PANTHER" id="PTHR47129:SF1">
    <property type="entry name" value="NMRA-LIKE DOMAIN-CONTAINING PROTEIN"/>
    <property type="match status" value="1"/>
</dbReference>
<dbReference type="Gene3D" id="3.90.25.10">
    <property type="entry name" value="UDP-galactose 4-epimerase, domain 1"/>
    <property type="match status" value="1"/>
</dbReference>
<dbReference type="Proteomes" id="UP000635726">
    <property type="component" value="Unassembled WGS sequence"/>
</dbReference>
<reference evidence="2" key="2">
    <citation type="submission" date="2020-09" db="EMBL/GenBank/DDBJ databases">
        <authorList>
            <person name="Sun Q."/>
            <person name="Ohkuma M."/>
        </authorList>
    </citation>
    <scope>NUCLEOTIDE SEQUENCE</scope>
    <source>
        <strain evidence="2">JCM 14371</strain>
    </source>
</reference>
<dbReference type="EMBL" id="BMOE01000002">
    <property type="protein sequence ID" value="GGJ67528.1"/>
    <property type="molecule type" value="Genomic_DNA"/>
</dbReference>
<evidence type="ECO:0000313" key="2">
    <source>
        <dbReference type="EMBL" id="GGJ67528.1"/>
    </source>
</evidence>
<dbReference type="InterPro" id="IPR008030">
    <property type="entry name" value="NmrA-like"/>
</dbReference>
<comment type="caution">
    <text evidence="2">The sequence shown here is derived from an EMBL/GenBank/DDBJ whole genome shotgun (WGS) entry which is preliminary data.</text>
</comment>
<accession>A0A917P9K7</accession>
<evidence type="ECO:0000259" key="1">
    <source>
        <dbReference type="Pfam" id="PF05368"/>
    </source>
</evidence>
<dbReference type="Gene3D" id="3.40.50.720">
    <property type="entry name" value="NAD(P)-binding Rossmann-like Domain"/>
    <property type="match status" value="1"/>
</dbReference>
<dbReference type="InterPro" id="IPR052718">
    <property type="entry name" value="NmrA-type_oxidoreductase"/>
</dbReference>
<dbReference type="AlphaFoldDB" id="A0A917P9K7"/>
<name>A0A917P9K7_9DEIO</name>
<organism evidence="2 3">
    <name type="scientific">Deinococcus aquiradiocola</name>
    <dbReference type="NCBI Taxonomy" id="393059"/>
    <lineage>
        <taxon>Bacteria</taxon>
        <taxon>Thermotogati</taxon>
        <taxon>Deinococcota</taxon>
        <taxon>Deinococci</taxon>
        <taxon>Deinococcales</taxon>
        <taxon>Deinococcaceae</taxon>
        <taxon>Deinococcus</taxon>
    </lineage>
</organism>
<dbReference type="PANTHER" id="PTHR47129">
    <property type="entry name" value="QUINONE OXIDOREDUCTASE 2"/>
    <property type="match status" value="1"/>
</dbReference>
<sequence>MIVITGATGTLGSKTIQALLTRFPAAQLAVSVRDPERAGNLLTLGVRARQADFSDPDALRHAFEGASQVLLVSSGVLGEAGVQLHRNVAEAARDAGARRVVYTSHMAASPQSHFPPMWTHAATEAMLAQTGLAFTALRNGFYASSALQLMGNAAQSGVIAAPQDGPVSWTTHDDLALAAATVLTDEGRYDGPTPPLVADEALTLEQLGELFGRLTGHPVRREIIPEADHRQVLQARGLPADRVETVMGLYAAAARQEFLSRDRTLGTLLGRAPTTMRAVLQAMLGR</sequence>
<dbReference type="InterPro" id="IPR036291">
    <property type="entry name" value="NAD(P)-bd_dom_sf"/>
</dbReference>
<proteinExistence type="predicted"/>
<feature type="domain" description="NmrA-like" evidence="1">
    <location>
        <begin position="2"/>
        <end position="240"/>
    </location>
</feature>
<protein>
    <submittedName>
        <fullName evidence="2">NmrA family transcriptional regulator</fullName>
    </submittedName>
</protein>
<gene>
    <name evidence="2" type="ORF">GCM10008939_09820</name>
</gene>
<dbReference type="SUPFAM" id="SSF51735">
    <property type="entry name" value="NAD(P)-binding Rossmann-fold domains"/>
    <property type="match status" value="1"/>
</dbReference>
<dbReference type="Pfam" id="PF05368">
    <property type="entry name" value="NmrA"/>
    <property type="match status" value="1"/>
</dbReference>
<evidence type="ECO:0000313" key="3">
    <source>
        <dbReference type="Proteomes" id="UP000635726"/>
    </source>
</evidence>
<dbReference type="RefSeq" id="WP_188961150.1">
    <property type="nucleotide sequence ID" value="NZ_BMOE01000002.1"/>
</dbReference>
<reference evidence="2" key="1">
    <citation type="journal article" date="2014" name="Int. J. Syst. Evol. Microbiol.">
        <title>Complete genome sequence of Corynebacterium casei LMG S-19264T (=DSM 44701T), isolated from a smear-ripened cheese.</title>
        <authorList>
            <consortium name="US DOE Joint Genome Institute (JGI-PGF)"/>
            <person name="Walter F."/>
            <person name="Albersmeier A."/>
            <person name="Kalinowski J."/>
            <person name="Ruckert C."/>
        </authorList>
    </citation>
    <scope>NUCLEOTIDE SEQUENCE</scope>
    <source>
        <strain evidence="2">JCM 14371</strain>
    </source>
</reference>